<feature type="domain" description="Ig-like" evidence="12">
    <location>
        <begin position="116"/>
        <end position="185"/>
    </location>
</feature>
<feature type="domain" description="Ig-like" evidence="12">
    <location>
        <begin position="7"/>
        <end position="98"/>
    </location>
</feature>
<evidence type="ECO:0000256" key="9">
    <source>
        <dbReference type="ARBA" id="ARBA00038604"/>
    </source>
</evidence>
<dbReference type="InterPro" id="IPR007110">
    <property type="entry name" value="Ig-like_dom"/>
</dbReference>
<dbReference type="Ensembl" id="ENSPEMT00000010339.2">
    <property type="protein sequence ID" value="ENSPEMP00000006228.2"/>
    <property type="gene ID" value="ENSPEMG00000008514.2"/>
</dbReference>
<evidence type="ECO:0000256" key="7">
    <source>
        <dbReference type="ARBA" id="ARBA00023180"/>
    </source>
</evidence>
<dbReference type="GO" id="GO:0009897">
    <property type="term" value="C:external side of plasma membrane"/>
    <property type="evidence" value="ECO:0007669"/>
    <property type="project" value="TreeGrafter"/>
</dbReference>
<comment type="subcellular location">
    <subcellularLocation>
        <location evidence="1">Cell membrane</location>
        <topology evidence="1">Single-pass type I membrane protein</topology>
    </subcellularLocation>
</comment>
<keyword evidence="3" id="KW-0390">IgG-binding protein</keyword>
<keyword evidence="14" id="KW-1185">Reference proteome</keyword>
<dbReference type="FunFam" id="2.60.40.10:FF:000356">
    <property type="entry name" value="Low affinity immunoglobulin gamma Fc region receptor III-A"/>
    <property type="match status" value="1"/>
</dbReference>
<keyword evidence="8" id="KW-0393">Immunoglobulin domain</keyword>
<dbReference type="GO" id="GO:0019767">
    <property type="term" value="F:IgE receptor activity"/>
    <property type="evidence" value="ECO:0007669"/>
    <property type="project" value="Ensembl"/>
</dbReference>
<dbReference type="GO" id="GO:0019864">
    <property type="term" value="F:IgG binding"/>
    <property type="evidence" value="ECO:0007669"/>
    <property type="project" value="UniProtKB-KW"/>
</dbReference>
<dbReference type="Pfam" id="PF13895">
    <property type="entry name" value="Ig_2"/>
    <property type="match status" value="2"/>
</dbReference>
<dbReference type="InterPro" id="IPR050488">
    <property type="entry name" value="Ig_Fc_receptor"/>
</dbReference>
<evidence type="ECO:0000313" key="13">
    <source>
        <dbReference type="Ensembl" id="ENSPEMP00000006228.2"/>
    </source>
</evidence>
<dbReference type="InterPro" id="IPR013783">
    <property type="entry name" value="Ig-like_fold"/>
</dbReference>
<keyword evidence="7" id="KW-0325">Glycoprotein</keyword>
<dbReference type="InterPro" id="IPR003599">
    <property type="entry name" value="Ig_sub"/>
</dbReference>
<keyword evidence="6" id="KW-1015">Disulfide bond</keyword>
<dbReference type="GO" id="GO:0071806">
    <property type="term" value="P:protein transmembrane transport"/>
    <property type="evidence" value="ECO:0007669"/>
    <property type="project" value="Ensembl"/>
</dbReference>
<dbReference type="CDD" id="cd05752">
    <property type="entry name" value="Ig1_FcgammaR_like"/>
    <property type="match status" value="1"/>
</dbReference>
<feature type="signal peptide" evidence="11">
    <location>
        <begin position="1"/>
        <end position="21"/>
    </location>
</feature>
<evidence type="ECO:0000256" key="11">
    <source>
        <dbReference type="SAM" id="SignalP"/>
    </source>
</evidence>
<dbReference type="GO" id="GO:0045780">
    <property type="term" value="P:positive regulation of bone resorption"/>
    <property type="evidence" value="ECO:0007669"/>
    <property type="project" value="Ensembl"/>
</dbReference>
<evidence type="ECO:0000259" key="12">
    <source>
        <dbReference type="PROSITE" id="PS50835"/>
    </source>
</evidence>
<dbReference type="GO" id="GO:0042119">
    <property type="term" value="P:neutrophil activation"/>
    <property type="evidence" value="ECO:0007669"/>
    <property type="project" value="Ensembl"/>
</dbReference>
<protein>
    <submittedName>
        <fullName evidence="13">Fc receptor, IgG, low affinity IV</fullName>
    </submittedName>
</protein>
<dbReference type="PANTHER" id="PTHR11481">
    <property type="entry name" value="IMMUNOGLOBULIN FC RECEPTOR"/>
    <property type="match status" value="1"/>
</dbReference>
<dbReference type="GO" id="GO:0140507">
    <property type="term" value="P:granzyme-mediated programmed cell death signaling pathway"/>
    <property type="evidence" value="ECO:0007669"/>
    <property type="project" value="Ensembl"/>
</dbReference>
<dbReference type="InterPro" id="IPR036179">
    <property type="entry name" value="Ig-like_dom_sf"/>
</dbReference>
<dbReference type="CDD" id="cd05753">
    <property type="entry name" value="Ig2_FcgammaR_like"/>
    <property type="match status" value="1"/>
</dbReference>
<keyword evidence="2" id="KW-1003">Cell membrane</keyword>
<reference evidence="13" key="2">
    <citation type="submission" date="2025-08" db="UniProtKB">
        <authorList>
            <consortium name="Ensembl"/>
        </authorList>
    </citation>
    <scope>IDENTIFICATION</scope>
</reference>
<dbReference type="AlphaFoldDB" id="A0A8C8VTC8"/>
<dbReference type="InterPro" id="IPR003598">
    <property type="entry name" value="Ig_sub2"/>
</dbReference>
<dbReference type="GeneTree" id="ENSGT01050000244808"/>
<evidence type="ECO:0000313" key="14">
    <source>
        <dbReference type="Proteomes" id="UP000694547"/>
    </source>
</evidence>
<organism evidence="13 14">
    <name type="scientific">Peromyscus maniculatus bairdii</name>
    <name type="common">Prairie deer mouse</name>
    <dbReference type="NCBI Taxonomy" id="230844"/>
    <lineage>
        <taxon>Eukaryota</taxon>
        <taxon>Metazoa</taxon>
        <taxon>Chordata</taxon>
        <taxon>Craniata</taxon>
        <taxon>Vertebrata</taxon>
        <taxon>Euteleostomi</taxon>
        <taxon>Mammalia</taxon>
        <taxon>Eutheria</taxon>
        <taxon>Euarchontoglires</taxon>
        <taxon>Glires</taxon>
        <taxon>Rodentia</taxon>
        <taxon>Myomorpha</taxon>
        <taxon>Muroidea</taxon>
        <taxon>Cricetidae</taxon>
        <taxon>Neotominae</taxon>
        <taxon>Peromyscus</taxon>
    </lineage>
</organism>
<dbReference type="PROSITE" id="PS50835">
    <property type="entry name" value="IG_LIKE"/>
    <property type="match status" value="2"/>
</dbReference>
<dbReference type="GO" id="GO:0002468">
    <property type="term" value="P:dendritic cell antigen processing and presentation"/>
    <property type="evidence" value="ECO:0007669"/>
    <property type="project" value="Ensembl"/>
</dbReference>
<reference evidence="13" key="3">
    <citation type="submission" date="2025-09" db="UniProtKB">
        <authorList>
            <consortium name="Ensembl"/>
        </authorList>
    </citation>
    <scope>IDENTIFICATION</scope>
</reference>
<dbReference type="GO" id="GO:0001788">
    <property type="term" value="P:antibody-dependent cellular cytotoxicity"/>
    <property type="evidence" value="ECO:0007669"/>
    <property type="project" value="TreeGrafter"/>
</dbReference>
<evidence type="ECO:0000256" key="3">
    <source>
        <dbReference type="ARBA" id="ARBA00022652"/>
    </source>
</evidence>
<proteinExistence type="predicted"/>
<dbReference type="FunFam" id="2.60.40.10:FF:000217">
    <property type="entry name" value="High affinity immunoglobulin gamma Fc receptor I"/>
    <property type="match status" value="1"/>
</dbReference>
<dbReference type="SUPFAM" id="SSF48726">
    <property type="entry name" value="Immunoglobulin"/>
    <property type="match status" value="2"/>
</dbReference>
<dbReference type="GO" id="GO:0160006">
    <property type="term" value="P:Fc receptor-mediated immune complex endocytosis"/>
    <property type="evidence" value="ECO:0007669"/>
    <property type="project" value="Ensembl"/>
</dbReference>
<feature type="region of interest" description="Disordered" evidence="10">
    <location>
        <begin position="208"/>
        <end position="227"/>
    </location>
</feature>
<dbReference type="GO" id="GO:0001913">
    <property type="term" value="P:T cell mediated cytotoxicity"/>
    <property type="evidence" value="ECO:0007669"/>
    <property type="project" value="Ensembl"/>
</dbReference>
<feature type="chain" id="PRO_5034692937" evidence="11">
    <location>
        <begin position="22"/>
        <end position="227"/>
    </location>
</feature>
<dbReference type="GO" id="GO:0019770">
    <property type="term" value="F:IgG receptor activity"/>
    <property type="evidence" value="ECO:0007669"/>
    <property type="project" value="Ensembl"/>
</dbReference>
<dbReference type="PANTHER" id="PTHR11481:SF103">
    <property type="entry name" value="LOW AFFINITY IMMUNOGLOBULIN GAMMA FC REGION RECEPTOR III-A-RELATED"/>
    <property type="match status" value="1"/>
</dbReference>
<accession>A0A8C8VTC8</accession>
<dbReference type="SMART" id="SM00409">
    <property type="entry name" value="IG"/>
    <property type="match status" value="2"/>
</dbReference>
<keyword evidence="5" id="KW-0472">Membrane</keyword>
<reference evidence="13 14" key="1">
    <citation type="submission" date="2018-10" db="EMBL/GenBank/DDBJ databases">
        <title>Improved assembly of the deer mouse Peromyscus maniculatus genome.</title>
        <authorList>
            <person name="Lassance J.-M."/>
            <person name="Hoekstra H.E."/>
        </authorList>
    </citation>
    <scope>NUCLEOTIDE SEQUENCE [LARGE SCALE GENOMIC DNA]</scope>
</reference>
<evidence type="ECO:0000256" key="2">
    <source>
        <dbReference type="ARBA" id="ARBA00022475"/>
    </source>
</evidence>
<comment type="subunit">
    <text evidence="9">Forms a heterooligomeric complex with ITAM-containing signaling subunits FCER1G. Interacts (via transmembrane domain) with signaling subunits; this interaction is a prerequisite for receptor complex expression on the cell surface and intracellular signal transduction. Binds the Fc region of antigen-complexed IgG.</text>
</comment>
<keyword evidence="4 11" id="KW-0732">Signal</keyword>
<evidence type="ECO:0000256" key="8">
    <source>
        <dbReference type="ARBA" id="ARBA00023319"/>
    </source>
</evidence>
<name>A0A8C8VTC8_PERMB</name>
<dbReference type="Proteomes" id="UP000694547">
    <property type="component" value="Chromosome 11"/>
</dbReference>
<evidence type="ECO:0000256" key="4">
    <source>
        <dbReference type="ARBA" id="ARBA00022729"/>
    </source>
</evidence>
<dbReference type="Gene3D" id="2.60.40.10">
    <property type="entry name" value="Immunoglobulins"/>
    <property type="match status" value="2"/>
</dbReference>
<dbReference type="SMART" id="SM00408">
    <property type="entry name" value="IGc2"/>
    <property type="match status" value="2"/>
</dbReference>
<evidence type="ECO:0000256" key="5">
    <source>
        <dbReference type="ARBA" id="ARBA00023136"/>
    </source>
</evidence>
<dbReference type="GO" id="GO:0017038">
    <property type="term" value="P:protein import"/>
    <property type="evidence" value="ECO:0007669"/>
    <property type="project" value="Ensembl"/>
</dbReference>
<evidence type="ECO:0000256" key="10">
    <source>
        <dbReference type="SAM" id="MobiDB-lite"/>
    </source>
</evidence>
<evidence type="ECO:0000256" key="1">
    <source>
        <dbReference type="ARBA" id="ARBA00004251"/>
    </source>
</evidence>
<sequence length="227" mass="25644">MWPLLLPTALLLSGKWGLQKAVVILDPEWVSLLEEDNVTLRCQGTYSPEDNSTKWFHNGSLISHQSANYSIRTARVNDSGEYKCQTALSMPSDPVRLEVHIGWLLLQTTQRPEFQEGDTIRLNCHSWKNKRVYKVTYLQNGRGKKFFHENTEFRIPEATQKDSGSYFCRGMIGQNNKSSETLRITVGGESSSEPFMVGLAFPHQSSVKTVSHKQSDLGNYSTEVPSS</sequence>
<feature type="compositionally biased region" description="Polar residues" evidence="10">
    <location>
        <begin position="216"/>
        <end position="227"/>
    </location>
</feature>
<evidence type="ECO:0000256" key="6">
    <source>
        <dbReference type="ARBA" id="ARBA00023157"/>
    </source>
</evidence>